<keyword evidence="6" id="KW-0862">Zinc</keyword>
<dbReference type="PANTHER" id="PTHR46453">
    <property type="entry name" value="PROTEIN KINASE C-BINDING PROTEIN 1"/>
    <property type="match status" value="1"/>
</dbReference>
<evidence type="ECO:0000256" key="3">
    <source>
        <dbReference type="ARBA" id="ARBA00022454"/>
    </source>
</evidence>
<evidence type="ECO:0000256" key="4">
    <source>
        <dbReference type="ARBA" id="ARBA00022723"/>
    </source>
</evidence>
<feature type="coiled-coil region" evidence="14">
    <location>
        <begin position="1000"/>
        <end position="1049"/>
    </location>
</feature>
<feature type="compositionally biased region" description="Low complexity" evidence="15">
    <location>
        <begin position="900"/>
        <end position="913"/>
    </location>
</feature>
<dbReference type="Pfam" id="PF00439">
    <property type="entry name" value="Bromodomain"/>
    <property type="match status" value="1"/>
</dbReference>
<evidence type="ECO:0008006" key="22">
    <source>
        <dbReference type="Google" id="ProtNLM"/>
    </source>
</evidence>
<keyword evidence="21" id="KW-1185">Reference proteome</keyword>
<feature type="compositionally biased region" description="Basic and acidic residues" evidence="15">
    <location>
        <begin position="704"/>
        <end position="722"/>
    </location>
</feature>
<evidence type="ECO:0000256" key="10">
    <source>
        <dbReference type="ARBA" id="ARBA00023163"/>
    </source>
</evidence>
<dbReference type="PANTHER" id="PTHR46453:SF5">
    <property type="entry name" value="PROTEIN KINASE C-BINDING PROTEIN 1 ISOFORM X1"/>
    <property type="match status" value="1"/>
</dbReference>
<dbReference type="Pfam" id="PF24324">
    <property type="entry name" value="MYND_ZMYND11_ZMYD8"/>
    <property type="match status" value="1"/>
</dbReference>
<dbReference type="Gene3D" id="6.10.140.2220">
    <property type="match status" value="1"/>
</dbReference>
<evidence type="ECO:0000256" key="8">
    <source>
        <dbReference type="ARBA" id="ARBA00023015"/>
    </source>
</evidence>
<dbReference type="InterPro" id="IPR019786">
    <property type="entry name" value="Zinc_finger_PHD-type_CS"/>
</dbReference>
<comment type="subcellular location">
    <subcellularLocation>
        <location evidence="2">Chromosome</location>
    </subcellularLocation>
    <subcellularLocation>
        <location evidence="1">Nucleus</location>
    </subcellularLocation>
</comment>
<dbReference type="Gene3D" id="1.20.920.10">
    <property type="entry name" value="Bromodomain-like"/>
    <property type="match status" value="1"/>
</dbReference>
<dbReference type="GO" id="GO:0005634">
    <property type="term" value="C:nucleus"/>
    <property type="evidence" value="ECO:0007669"/>
    <property type="project" value="UniProtKB-SubCell"/>
</dbReference>
<sequence length="1209" mass="134792">MVVRVFLRRSLTKEARGTAEGEPDKMDAGSRLGAPSPHDLPTESTALPEPQTPERPTDKPLQKRRLPSPPRPANGHHGGSPEGSPGPSRRKRKPGGSVHSPSAREQSTVTRGPFYQPAAETGTSGISGGLAGTAGPQDSRNDFYCWICHREGQVLCCELCPRVYHARCLKLPAEPEGDWFCPECEKVTVAECTETQSKAMSMLSTEQLSFLLKFALQRMKHTGTDPFQKPVSLEQHPDYTEYIFQPMDLSTLEKIIKRKQFGCTEAFLSDAKWILHNCIIYNGSNHKLTATARMIIKICEHEMSEIEICPECYLASCQKRDNWFCEPCSSPHPLVWAKLKGFPFWPAKALREKDGQVDVRFFGQHDRAWVPIGSCYLMSKEIPFSVKKAKSIFNNAMAEMDVYVENIRRRFGVFNYAPYRTAYLPDSNYQIAQRTENSQELEVTTESDPASAARFRRPVLDLTHSPKVVLNRLGSKIKNPFHHGDMSSFPGASQRTSVASRMETDDRDKAEMDLAALSETVRQAAVATPPPNPSHRRSLRNSFFFNLDKTIENCKASLGIDRLSETGEEWEESENSSESEAESGDNGRRDADNTTTTTDANCNLSGDTEQAGKGVRQEHLTRGKDDMHNDGKVVEVKAESSKLDIKEEKHEEKMRRGGEVKEVHPGSAAAVGLGKKGAGDGESEASGKMKDDVSCMEPIQNGKPRMDEDERKSREPLHEHTTSPRPSLDLDVDSDSELVIDLGEEGEKASPRRELSCGKSPRQVRTPDPSHRKKESPQAKAGLKCAQPETPKTRPSKSGAKPFGDLTDSHGATETKDSEDSSDTLQSTLLPCPAVPVAVGLVRKQRLLLPKEDSTMMIRSKDNLATMMRLKEDQADWNSHARSQMTSWKWKGKQRDRQQRQQQQDQQRQQQRQHGGGSGAGMRYATRQATRAKHENNKKTTQIPKLAAITTAKVTLVTGVPTTTAGSTVKPQATAPIVIGGATNNDSILGSNSAEVAADIAKYTHKIRKLRMEIEKLQWLHQQEMAEMKHNAELTMAEMRQSCERERERLISEVHRQLEGERMTAVEEAKRKQWCAYCRGEAIFYCCWNTSYCDYPCQQAHWPEHMKTCTQSATTHTEVETAATDEVAESETTIEESKEQQDTEQTEEQLMPEAVKVTTGMLSNQVVKLLPVQTHTFLPASQPTITFPLVLDAASGTVTATKPLHVCRL</sequence>
<evidence type="ECO:0000259" key="16">
    <source>
        <dbReference type="PROSITE" id="PS50014"/>
    </source>
</evidence>
<feature type="compositionally biased region" description="Basic and acidic residues" evidence="15">
    <location>
        <begin position="807"/>
        <end position="819"/>
    </location>
</feature>
<organism evidence="20 21">
    <name type="scientific">Eptatretus burgeri</name>
    <name type="common">Inshore hagfish</name>
    <dbReference type="NCBI Taxonomy" id="7764"/>
    <lineage>
        <taxon>Eukaryota</taxon>
        <taxon>Metazoa</taxon>
        <taxon>Chordata</taxon>
        <taxon>Craniata</taxon>
        <taxon>Vertebrata</taxon>
        <taxon>Cyclostomata</taxon>
        <taxon>Myxini</taxon>
        <taxon>Myxiniformes</taxon>
        <taxon>Myxinidae</taxon>
        <taxon>Eptatretinae</taxon>
        <taxon>Eptatretus</taxon>
    </lineage>
</organism>
<dbReference type="PROSITE" id="PS50014">
    <property type="entry name" value="BROMODOMAIN_2"/>
    <property type="match status" value="1"/>
</dbReference>
<feature type="domain" description="MYND-type" evidence="19">
    <location>
        <begin position="1075"/>
        <end position="1109"/>
    </location>
</feature>
<evidence type="ECO:0000256" key="7">
    <source>
        <dbReference type="ARBA" id="ARBA00022853"/>
    </source>
</evidence>
<dbReference type="PRINTS" id="PR00503">
    <property type="entry name" value="BROMODOMAIN"/>
</dbReference>
<evidence type="ECO:0000256" key="5">
    <source>
        <dbReference type="ARBA" id="ARBA00022771"/>
    </source>
</evidence>
<feature type="compositionally biased region" description="Basic and acidic residues" evidence="15">
    <location>
        <begin position="615"/>
        <end position="664"/>
    </location>
</feature>
<dbReference type="SMART" id="SM00249">
    <property type="entry name" value="PHD"/>
    <property type="match status" value="1"/>
</dbReference>
<dbReference type="SUPFAM" id="SSF144232">
    <property type="entry name" value="HIT/MYND zinc finger-like"/>
    <property type="match status" value="1"/>
</dbReference>
<keyword evidence="5 13" id="KW-0863">Zinc-finger</keyword>
<evidence type="ECO:0000256" key="11">
    <source>
        <dbReference type="ARBA" id="ARBA00023242"/>
    </source>
</evidence>
<dbReference type="AlphaFoldDB" id="A0A8C4Q1A0"/>
<evidence type="ECO:0000313" key="21">
    <source>
        <dbReference type="Proteomes" id="UP000694388"/>
    </source>
</evidence>
<dbReference type="InterPro" id="IPR001965">
    <property type="entry name" value="Znf_PHD"/>
</dbReference>
<dbReference type="GO" id="GO:0003714">
    <property type="term" value="F:transcription corepressor activity"/>
    <property type="evidence" value="ECO:0007669"/>
    <property type="project" value="TreeGrafter"/>
</dbReference>
<evidence type="ECO:0000256" key="13">
    <source>
        <dbReference type="PROSITE-ProRule" id="PRU00134"/>
    </source>
</evidence>
<dbReference type="Ensembl" id="ENSEBUT00000008887.1">
    <property type="protein sequence ID" value="ENSEBUP00000008385.1"/>
    <property type="gene ID" value="ENSEBUG00000005426.1"/>
</dbReference>
<dbReference type="PROSITE" id="PS50865">
    <property type="entry name" value="ZF_MYND_2"/>
    <property type="match status" value="1"/>
</dbReference>
<dbReference type="InterPro" id="IPR019787">
    <property type="entry name" value="Znf_PHD-finger"/>
</dbReference>
<evidence type="ECO:0000256" key="2">
    <source>
        <dbReference type="ARBA" id="ARBA00004286"/>
    </source>
</evidence>
<dbReference type="PROSITE" id="PS50016">
    <property type="entry name" value="ZF_PHD_2"/>
    <property type="match status" value="1"/>
</dbReference>
<feature type="compositionally biased region" description="Basic and acidic residues" evidence="15">
    <location>
        <begin position="745"/>
        <end position="756"/>
    </location>
</feature>
<dbReference type="Pfam" id="PF23460">
    <property type="entry name" value="ZMYND8_CC"/>
    <property type="match status" value="1"/>
</dbReference>
<dbReference type="InterPro" id="IPR056987">
    <property type="entry name" value="ZMYND8_CC"/>
</dbReference>
<feature type="compositionally biased region" description="Polar residues" evidence="15">
    <location>
        <begin position="490"/>
        <end position="499"/>
    </location>
</feature>
<feature type="region of interest" description="Disordered" evidence="15">
    <location>
        <begin position="480"/>
        <end position="507"/>
    </location>
</feature>
<name>A0A8C4Q1A0_EPTBU</name>
<keyword evidence="14" id="KW-0175">Coiled coil</keyword>
<dbReference type="InterPro" id="IPR021931">
    <property type="entry name" value="ZMYND8"/>
</dbReference>
<dbReference type="Proteomes" id="UP000694388">
    <property type="component" value="Unplaced"/>
</dbReference>
<evidence type="ECO:0000256" key="15">
    <source>
        <dbReference type="SAM" id="MobiDB-lite"/>
    </source>
</evidence>
<reference evidence="20" key="1">
    <citation type="submission" date="2025-05" db="UniProtKB">
        <authorList>
            <consortium name="Ensembl"/>
        </authorList>
    </citation>
    <scope>IDENTIFICATION</scope>
</reference>
<dbReference type="InterPro" id="IPR011011">
    <property type="entry name" value="Znf_FYVE_PHD"/>
</dbReference>
<feature type="compositionally biased region" description="Polar residues" evidence="15">
    <location>
        <begin position="876"/>
        <end position="887"/>
    </location>
</feature>
<keyword evidence="10" id="KW-0804">Transcription</keyword>
<dbReference type="InterPro" id="IPR036427">
    <property type="entry name" value="Bromodomain-like_sf"/>
</dbReference>
<feature type="region of interest" description="Disordered" evidence="15">
    <location>
        <begin position="875"/>
        <end position="922"/>
    </location>
</feature>
<dbReference type="Pfam" id="PF12064">
    <property type="entry name" value="DUF3544"/>
    <property type="match status" value="1"/>
</dbReference>
<dbReference type="SMART" id="SM00297">
    <property type="entry name" value="BROMO"/>
    <property type="match status" value="1"/>
</dbReference>
<dbReference type="GO" id="GO:0140006">
    <property type="term" value="F:histone H3 reader activity"/>
    <property type="evidence" value="ECO:0007669"/>
    <property type="project" value="UniProtKB-ARBA"/>
</dbReference>
<keyword evidence="9 12" id="KW-0103">Bromodomain</keyword>
<evidence type="ECO:0000259" key="18">
    <source>
        <dbReference type="PROSITE" id="PS50812"/>
    </source>
</evidence>
<dbReference type="InterPro" id="IPR044075">
    <property type="entry name" value="PRKCBP1_PHD"/>
</dbReference>
<evidence type="ECO:0000256" key="9">
    <source>
        <dbReference type="ARBA" id="ARBA00023117"/>
    </source>
</evidence>
<evidence type="ECO:0000259" key="19">
    <source>
        <dbReference type="PROSITE" id="PS50865"/>
    </source>
</evidence>
<dbReference type="SMART" id="SM00293">
    <property type="entry name" value="PWWP"/>
    <property type="match status" value="1"/>
</dbReference>
<feature type="domain" description="Bromo" evidence="16">
    <location>
        <begin position="219"/>
        <end position="289"/>
    </location>
</feature>
<keyword evidence="11" id="KW-0539">Nucleus</keyword>
<feature type="compositionally biased region" description="Acidic residues" evidence="15">
    <location>
        <begin position="730"/>
        <end position="744"/>
    </location>
</feature>
<proteinExistence type="predicted"/>
<evidence type="ECO:0000256" key="12">
    <source>
        <dbReference type="PROSITE-ProRule" id="PRU00035"/>
    </source>
</evidence>
<dbReference type="CDD" id="cd20160">
    <property type="entry name" value="PWWP_PRKCBP1"/>
    <property type="match status" value="1"/>
</dbReference>
<dbReference type="InterPro" id="IPR057053">
    <property type="entry name" value="MYND_ZMYND11_ZMYD8"/>
</dbReference>
<feature type="region of interest" description="Disordered" evidence="15">
    <location>
        <begin position="1"/>
        <end position="133"/>
    </location>
</feature>
<feature type="domain" description="PHD-type" evidence="17">
    <location>
        <begin position="142"/>
        <end position="187"/>
    </location>
</feature>
<dbReference type="Pfam" id="PF00628">
    <property type="entry name" value="PHD"/>
    <property type="match status" value="1"/>
</dbReference>
<feature type="compositionally biased region" description="Polar residues" evidence="15">
    <location>
        <begin position="99"/>
        <end position="110"/>
    </location>
</feature>
<evidence type="ECO:0000259" key="17">
    <source>
        <dbReference type="PROSITE" id="PS50016"/>
    </source>
</evidence>
<dbReference type="GO" id="GO:0008270">
    <property type="term" value="F:zinc ion binding"/>
    <property type="evidence" value="ECO:0007669"/>
    <property type="project" value="UniProtKB-KW"/>
</dbReference>
<feature type="region of interest" description="Disordered" evidence="15">
    <location>
        <begin position="565"/>
        <end position="827"/>
    </location>
</feature>
<dbReference type="Ensembl" id="ENSEBUT00000009005.1">
    <property type="protein sequence ID" value="ENSEBUP00000008500.1"/>
    <property type="gene ID" value="ENSEBUG00000005426.1"/>
</dbReference>
<evidence type="ECO:0000256" key="14">
    <source>
        <dbReference type="SAM" id="Coils"/>
    </source>
</evidence>
<feature type="region of interest" description="Disordered" evidence="15">
    <location>
        <begin position="1124"/>
        <end position="1148"/>
    </location>
</feature>
<dbReference type="CDD" id="cd05508">
    <property type="entry name" value="Bromo_RACK7"/>
    <property type="match status" value="1"/>
</dbReference>
<dbReference type="SUPFAM" id="SSF63748">
    <property type="entry name" value="Tudor/PWWP/MBT"/>
    <property type="match status" value="1"/>
</dbReference>
<dbReference type="PROSITE" id="PS01359">
    <property type="entry name" value="ZF_PHD_1"/>
    <property type="match status" value="1"/>
</dbReference>
<dbReference type="InterPro" id="IPR037967">
    <property type="entry name" value="ZMYND8_Bromo_dom"/>
</dbReference>
<dbReference type="SUPFAM" id="SSF47370">
    <property type="entry name" value="Bromodomain"/>
    <property type="match status" value="1"/>
</dbReference>
<accession>A0A8C4Q1A0</accession>
<dbReference type="InterPro" id="IPR013083">
    <property type="entry name" value="Znf_RING/FYVE/PHD"/>
</dbReference>
<keyword evidence="4" id="KW-0479">Metal-binding</keyword>
<dbReference type="Gene3D" id="2.30.30.140">
    <property type="match status" value="1"/>
</dbReference>
<keyword evidence="3" id="KW-0158">Chromosome</keyword>
<dbReference type="InterPro" id="IPR001487">
    <property type="entry name" value="Bromodomain"/>
</dbReference>
<dbReference type="PROSITE" id="PS50812">
    <property type="entry name" value="PWWP"/>
    <property type="match status" value="1"/>
</dbReference>
<dbReference type="GO" id="GO:0005694">
    <property type="term" value="C:chromosome"/>
    <property type="evidence" value="ECO:0007669"/>
    <property type="project" value="UniProtKB-SubCell"/>
</dbReference>
<evidence type="ECO:0000313" key="20">
    <source>
        <dbReference type="Ensembl" id="ENSEBUP00000008500.1"/>
    </source>
</evidence>
<dbReference type="Gene3D" id="3.30.40.10">
    <property type="entry name" value="Zinc/RING finger domain, C3HC4 (zinc finger)"/>
    <property type="match status" value="1"/>
</dbReference>
<dbReference type="GO" id="GO:0005737">
    <property type="term" value="C:cytoplasm"/>
    <property type="evidence" value="ECO:0007669"/>
    <property type="project" value="TreeGrafter"/>
</dbReference>
<dbReference type="Pfam" id="PF00855">
    <property type="entry name" value="PWWP"/>
    <property type="match status" value="1"/>
</dbReference>
<keyword evidence="8" id="KW-0805">Transcription regulation</keyword>
<feature type="domain" description="PWWP" evidence="18">
    <location>
        <begin position="331"/>
        <end position="381"/>
    </location>
</feature>
<dbReference type="CDD" id="cd15538">
    <property type="entry name" value="PHD_PRKCBP1"/>
    <property type="match status" value="1"/>
</dbReference>
<dbReference type="InterPro" id="IPR002893">
    <property type="entry name" value="Znf_MYND"/>
</dbReference>
<dbReference type="InterPro" id="IPR000313">
    <property type="entry name" value="PWWP_dom"/>
</dbReference>
<keyword evidence="7" id="KW-0156">Chromatin regulator</keyword>
<feature type="compositionally biased region" description="Basic and acidic residues" evidence="15">
    <location>
        <begin position="11"/>
        <end position="28"/>
    </location>
</feature>
<dbReference type="FunFam" id="6.10.140.2220:FF:000002">
    <property type="entry name" value="Protein kinase C-binding protein 1 isoform C"/>
    <property type="match status" value="1"/>
</dbReference>
<evidence type="ECO:0000256" key="1">
    <source>
        <dbReference type="ARBA" id="ARBA00004123"/>
    </source>
</evidence>
<feature type="compositionally biased region" description="Acidic residues" evidence="15">
    <location>
        <begin position="566"/>
        <end position="583"/>
    </location>
</feature>
<protein>
    <recommendedName>
        <fullName evidence="22">Protein kinase C-binding protein 1-like</fullName>
    </recommendedName>
</protein>
<dbReference type="PROSITE" id="PS01360">
    <property type="entry name" value="ZF_MYND_1"/>
    <property type="match status" value="1"/>
</dbReference>
<evidence type="ECO:0000256" key="6">
    <source>
        <dbReference type="ARBA" id="ARBA00022833"/>
    </source>
</evidence>
<dbReference type="SUPFAM" id="SSF57903">
    <property type="entry name" value="FYVE/PHD zinc finger"/>
    <property type="match status" value="1"/>
</dbReference>
<dbReference type="GeneTree" id="ENSGT00940000154897"/>